<dbReference type="RefSeq" id="WP_012875686.1">
    <property type="nucleotide sequence ID" value="NC_013525.1"/>
</dbReference>
<gene>
    <name evidence="1" type="ordered locus">Tter_1746</name>
</gene>
<protein>
    <recommendedName>
        <fullName evidence="3">Extradiol ring-cleavage dioxygenase LigAB LigA subunit domain-containing protein</fullName>
    </recommendedName>
</protein>
<dbReference type="EMBL" id="CP001825">
    <property type="protein sequence ID" value="ACZ42652.1"/>
    <property type="molecule type" value="Genomic_DNA"/>
</dbReference>
<evidence type="ECO:0000313" key="2">
    <source>
        <dbReference type="Proteomes" id="UP000000323"/>
    </source>
</evidence>
<name>D1CCY7_THET1</name>
<dbReference type="Pfam" id="PF14407">
    <property type="entry name" value="Frankia_peptide"/>
    <property type="match status" value="1"/>
</dbReference>
<evidence type="ECO:0000313" key="1">
    <source>
        <dbReference type="EMBL" id="ACZ42652.1"/>
    </source>
</evidence>
<dbReference type="AlphaFoldDB" id="D1CCY7"/>
<dbReference type="HOGENOM" id="CLU_2636901_0_0_0"/>
<proteinExistence type="predicted"/>
<sequence length="77" mass="8411">MSRPELERVIVEAISKEDFLQLLVDSPYDALASYDLDPREVGALIAASEPDLLALGVDPQLVRKYVNIFHISRGGGG</sequence>
<dbReference type="InterPro" id="IPR029502">
    <property type="entry name" value="Ribosomal_synth"/>
</dbReference>
<organism evidence="1 2">
    <name type="scientific">Thermobaculum terrenum (strain ATCC BAA-798 / CCMEE 7001 / YNP1)</name>
    <dbReference type="NCBI Taxonomy" id="525904"/>
    <lineage>
        <taxon>Bacteria</taxon>
        <taxon>Bacillati</taxon>
        <taxon>Chloroflexota</taxon>
        <taxon>Chloroflexia</taxon>
        <taxon>Candidatus Thermobaculales</taxon>
        <taxon>Candidatus Thermobaculaceae</taxon>
        <taxon>Thermobaculum</taxon>
    </lineage>
</organism>
<evidence type="ECO:0008006" key="3">
    <source>
        <dbReference type="Google" id="ProtNLM"/>
    </source>
</evidence>
<dbReference type="Proteomes" id="UP000000323">
    <property type="component" value="Chromosome 1"/>
</dbReference>
<dbReference type="STRING" id="525904.Tter_1746"/>
<reference evidence="2" key="1">
    <citation type="journal article" date="2010" name="Stand. Genomic Sci.">
        <title>Complete genome sequence of 'Thermobaculum terrenum' type strain (YNP1).</title>
        <authorList>
            <person name="Kiss H."/>
            <person name="Cleland D."/>
            <person name="Lapidus A."/>
            <person name="Lucas S."/>
            <person name="Glavina Del Rio T."/>
            <person name="Nolan M."/>
            <person name="Tice H."/>
            <person name="Han C."/>
            <person name="Goodwin L."/>
            <person name="Pitluck S."/>
            <person name="Liolios K."/>
            <person name="Ivanova N."/>
            <person name="Mavromatis K."/>
            <person name="Ovchinnikova G."/>
            <person name="Pati A."/>
            <person name="Chen A."/>
            <person name="Palaniappan K."/>
            <person name="Land M."/>
            <person name="Hauser L."/>
            <person name="Chang Y."/>
            <person name="Jeffries C."/>
            <person name="Lu M."/>
            <person name="Brettin T."/>
            <person name="Detter J."/>
            <person name="Goker M."/>
            <person name="Tindall B."/>
            <person name="Beck B."/>
            <person name="McDermott T."/>
            <person name="Woyke T."/>
            <person name="Bristow J."/>
            <person name="Eisen J."/>
            <person name="Markowitz V."/>
            <person name="Hugenholtz P."/>
            <person name="Kyrpides N."/>
            <person name="Klenk H."/>
            <person name="Cheng J."/>
        </authorList>
    </citation>
    <scope>NUCLEOTIDE SEQUENCE [LARGE SCALE GENOMIC DNA]</scope>
    <source>
        <strain evidence="2">ATCC BAA-798 / YNP1</strain>
    </source>
</reference>
<accession>D1CCY7</accession>
<dbReference type="KEGG" id="ttr:Tter_1746"/>
<keyword evidence="2" id="KW-1185">Reference proteome</keyword>
<dbReference type="OrthoDB" id="7068602at2"/>